<dbReference type="Gene3D" id="2.60.40.150">
    <property type="entry name" value="C2 domain"/>
    <property type="match status" value="1"/>
</dbReference>
<dbReference type="InterPro" id="IPR056290">
    <property type="entry name" value="CEPT76/DRC7_peptidase-like_dom"/>
</dbReference>
<evidence type="ECO:0000313" key="10">
    <source>
        <dbReference type="RefSeq" id="XP_070326030.1"/>
    </source>
</evidence>
<keyword evidence="4" id="KW-0812">Transmembrane</keyword>
<evidence type="ECO:0000256" key="1">
    <source>
        <dbReference type="ARBA" id="ARBA00009283"/>
    </source>
</evidence>
<evidence type="ECO:0000256" key="4">
    <source>
        <dbReference type="SAM" id="Phobius"/>
    </source>
</evidence>
<dbReference type="Pfam" id="PF24656">
    <property type="entry name" value="CEPT76_peptidase"/>
    <property type="match status" value="1"/>
</dbReference>
<dbReference type="PROSITE" id="PS01238">
    <property type="entry name" value="GDA1_CD39_NTPASE"/>
    <property type="match status" value="1"/>
</dbReference>
<reference evidence="9" key="1">
    <citation type="journal article" date="2022" name="J. Hered.">
        <title>A De Novo Chromosome-Level Genome Assembly of the White-Tailed Deer, Odocoileus Virginianus.</title>
        <authorList>
            <person name="London E.W."/>
            <person name="Roca A.L."/>
            <person name="Novakofski J.E."/>
            <person name="Mateus-Pinilla N.E."/>
        </authorList>
    </citation>
    <scope>NUCLEOTIDE SEQUENCE [LARGE SCALE GENOMIC DNA]</scope>
</reference>
<dbReference type="Pfam" id="PF15625">
    <property type="entry name" value="CC2D2AN-C2"/>
    <property type="match status" value="1"/>
</dbReference>
<protein>
    <submittedName>
        <fullName evidence="10">Protein CC2D2B isoform X1</fullName>
    </submittedName>
</protein>
<dbReference type="Pfam" id="PF01150">
    <property type="entry name" value="GDA1_CD39"/>
    <property type="match status" value="1"/>
</dbReference>
<feature type="domain" description="CEP76/DRC7 peptidase-like" evidence="8">
    <location>
        <begin position="1592"/>
        <end position="1708"/>
    </location>
</feature>
<keyword evidence="2 3" id="KW-0378">Hydrolase</keyword>
<dbReference type="PANTHER" id="PTHR20837:SF2">
    <property type="entry name" value="PROTEIN CC2D2B"/>
    <property type="match status" value="1"/>
</dbReference>
<dbReference type="Pfam" id="PF17661">
    <property type="entry name" value="DUF5523"/>
    <property type="match status" value="1"/>
</dbReference>
<dbReference type="InterPro" id="IPR056288">
    <property type="entry name" value="CEP76_C"/>
</dbReference>
<dbReference type="InterPro" id="IPR035892">
    <property type="entry name" value="C2_domain_sf"/>
</dbReference>
<sequence>MFSQRRFNSSELPTRTEESELKVFCSKNILSILGFSCIIAVIALLALGLTQNKALPENLKFGIVLDAGSSHTNLYIYRWPAEKENDTGVVTQIEECKLKGPGISGFAKKLQEINVYLTACMERARKVIPSAQHPETPVYLGATAGMRLLRMENQQMADKILNVVAKSINKYPFDFQGARIISGQEEGAYGWITVNYLLGKFTQKLSWFNLKPSKDDTQETYGALDLGGASTQITFVPQNEMIESPNNNLYFRLYGKNYSVYTHSFLCYGKDQALLQKLALELQGTSEIIHEPCFHSGYLRKLNMSVFNEGFCARRYMSTSSYHPFFDIEVRGTGNFQQCQQGIIQLFNSSYCPYSRCSFNGVFLPPLQGQFGAFSAFYYVMEFLNLTSQEHISTKKLTEKLEEFCTQSWEEVRLSFGDVKEAYLSEYCFSGTYILALLQNGYHFTDESWKTLHFMNKMSEDTDNTAGKENVEKHLQKDLNVEENRSIIETLRSKVREKLKNAKINQGEKASTQLLIDNKIYQWSKAEVPLDEGLSFFVLSGEEDSAKGQSAEQNFSEGQDEDFVEEVIFPDLLEVKAADYEDDQEQIKKQQANIFIPSSSPVINQLKLPEDMMPRILEEEGFYIQKKPEIYKKTCNKMENRLLKLEEGKCWFEESGEIMSLPSPIRRSWNFRLNISKEPLNPALKTMYRKAVKSDVESSVRNKMEGQREMYQLDLNIVGLQFSHHPLFNQEQVLCARLLQLYECFQDRQQQNLPQLLYEKLKALTDATKLANENSEISQLTRKSLQDYYWQISNTKQLYELEKEKDFSLLHSILRTWKQIKSLRQRQGFTSTSVKLQFQRLKMNKCDEQKQELSKMWGTEKKTEGKAFKNRKKQESFSYLASEFEETDIEIADPITMIPQLSFTAELTNLSRCSLYEQKRRAKIQKLKYFIKILYNDKQVSCTSISPLQFDFKVMFQQIFNIQLIYWPETICLEVYEISKRTCLLAKLYLPLPNSTELKSKSILEYLEFSSDKLVIPAYGEVGSNVPFLLEENGTEELCLLTSGKLSYSLSWALDENGIPLTPVSQSLQSAFCSVLRNVDARGVPEIPWLINAQKLFEWANEVRIDPNNPECSDLMEFIMYIKHKGQDIPNYFRLEQLQDEFNFVSEEEMKKSKRFQLLQLRNAGQLDVFLLQQMPLYDREIPDLVFQEYESQIEKDMSISDVNSITAQRINSANFLQKMRRLVMRRIVKVSKFNLSDIVADYEEIVSASQLTYAVCKLLEQRRKLKPQRKERKKVAAQTVCDRDIKILIRILRAYNIPTRKTTVNRSLGMPTYLVSSMSRLRHKETIKSLASDEILNEETVHPFVEVSFQHTVYQTSIASGSHPCWNEEIKVDFILPGHDCNFSSLSKIKDNIYINIFDEMIIEKHEDRCFKSCSGHSYIRKNWLGSIVFPFSALLQQSEISGTFQVNIPPVLLGYTWSKTYVSPKEDYNGQNLKECTFLNIFATIEPQISYTICSPELDKFSDQIDVLERAWIFTKNCKALFPKRRIITTVFNDEGIQILVIRYIKALNPPQQLLDMFLHYSNATLDLVAHFVSLIPVMPDALDENDGFNIWMTSEHCISLAIGNKEEHAILLCNFFLYFGKKALVLLGTSVLEGHVAYVLTQETDEYLLWNPLTGQCHKQFDPFCPLQGVDCLFDGENVWFNLQQNNSPMAVYFDYSKESFWKQLLPKNYQGTNTQSIQPEEIIYSDTNKSMVEDLKNRIERTLKCKIMEWRPKQPTRWNRQCTLILRQILPKLELGTASFVSSEEESEFERLLQFYWVTGFPIQMPYTDVQSVIDAVYQTGIHSSEFPQTEFALAVYIHPYPNNILSVWVYLASLARHQ</sequence>
<dbReference type="Gene3D" id="3.30.420.150">
    <property type="entry name" value="Exopolyphosphatase. Domain 2"/>
    <property type="match status" value="1"/>
</dbReference>
<dbReference type="InterPro" id="IPR041510">
    <property type="entry name" value="DUF5523"/>
</dbReference>
<proteinExistence type="inferred from homology"/>
<evidence type="ECO:0000256" key="2">
    <source>
        <dbReference type="ARBA" id="ARBA00022801"/>
    </source>
</evidence>
<dbReference type="Proteomes" id="UP001652640">
    <property type="component" value="Chromosome 7"/>
</dbReference>
<organism evidence="9 10">
    <name type="scientific">Odocoileus virginianus</name>
    <name type="common">White-tailed deer</name>
    <dbReference type="NCBI Taxonomy" id="9874"/>
    <lineage>
        <taxon>Eukaryota</taxon>
        <taxon>Metazoa</taxon>
        <taxon>Chordata</taxon>
        <taxon>Craniata</taxon>
        <taxon>Vertebrata</taxon>
        <taxon>Euteleostomi</taxon>
        <taxon>Mammalia</taxon>
        <taxon>Eutheria</taxon>
        <taxon>Laurasiatheria</taxon>
        <taxon>Artiodactyla</taxon>
        <taxon>Ruminantia</taxon>
        <taxon>Pecora</taxon>
        <taxon>Cervidae</taxon>
        <taxon>Odocoileinae</taxon>
        <taxon>Odocoileus</taxon>
    </lineage>
</organism>
<feature type="domain" description="DUF5523" evidence="6">
    <location>
        <begin position="468"/>
        <end position="690"/>
    </location>
</feature>
<dbReference type="RefSeq" id="XP_070326030.1">
    <property type="nucleotide sequence ID" value="XM_070469929.1"/>
</dbReference>
<keyword evidence="9" id="KW-1185">Reference proteome</keyword>
<dbReference type="InterPro" id="IPR000407">
    <property type="entry name" value="GDA1_CD39_NTPase"/>
</dbReference>
<dbReference type="InterPro" id="IPR028928">
    <property type="entry name" value="CC2D2AN-C2"/>
</dbReference>
<dbReference type="PANTHER" id="PTHR20837">
    <property type="entry name" value="CENTROSOMAL PROTEIN-RELATED"/>
    <property type="match status" value="1"/>
</dbReference>
<evidence type="ECO:0000259" key="7">
    <source>
        <dbReference type="Pfam" id="PF24652"/>
    </source>
</evidence>
<evidence type="ECO:0000259" key="5">
    <source>
        <dbReference type="Pfam" id="PF15625"/>
    </source>
</evidence>
<keyword evidence="4" id="KW-0472">Membrane</keyword>
<evidence type="ECO:0000259" key="8">
    <source>
        <dbReference type="Pfam" id="PF24656"/>
    </source>
</evidence>
<comment type="similarity">
    <text evidence="1 3">Belongs to the GDA1/CD39 NTPase family.</text>
</comment>
<feature type="domain" description="CC2D2A N-terminal C2" evidence="5">
    <location>
        <begin position="896"/>
        <end position="1063"/>
    </location>
</feature>
<dbReference type="GeneID" id="110130955"/>
<gene>
    <name evidence="10" type="primary">CC2D2B</name>
</gene>
<evidence type="ECO:0000313" key="9">
    <source>
        <dbReference type="Proteomes" id="UP001652640"/>
    </source>
</evidence>
<dbReference type="Pfam" id="PF24652">
    <property type="entry name" value="CEP76_C"/>
    <property type="match status" value="1"/>
</dbReference>
<feature type="transmembrane region" description="Helical" evidence="4">
    <location>
        <begin position="29"/>
        <end position="49"/>
    </location>
</feature>
<dbReference type="Gene3D" id="3.30.420.40">
    <property type="match status" value="1"/>
</dbReference>
<reference evidence="10" key="2">
    <citation type="submission" date="2025-08" db="UniProtKB">
        <authorList>
            <consortium name="RefSeq"/>
        </authorList>
    </citation>
    <scope>IDENTIFICATION</scope>
    <source>
        <tissue evidence="10">Tongue muscle</tissue>
    </source>
</reference>
<accession>A0ABM4IDY0</accession>
<keyword evidence="4" id="KW-1133">Transmembrane helix</keyword>
<evidence type="ECO:0000259" key="6">
    <source>
        <dbReference type="Pfam" id="PF17661"/>
    </source>
</evidence>
<name>A0ABM4IDY0_ODOVR</name>
<dbReference type="InterPro" id="IPR052434">
    <property type="entry name" value="Tectonic-like_complex_comp"/>
</dbReference>
<feature type="domain" description="Centrosomal protein of 76 kDa C-terminal" evidence="7">
    <location>
        <begin position="1736"/>
        <end position="1857"/>
    </location>
</feature>
<evidence type="ECO:0000256" key="3">
    <source>
        <dbReference type="RuleBase" id="RU003833"/>
    </source>
</evidence>